<dbReference type="OrthoDB" id="9812068at2"/>
<dbReference type="InterPro" id="IPR004447">
    <property type="entry name" value="Peptidase_S41A"/>
</dbReference>
<evidence type="ECO:0000259" key="7">
    <source>
        <dbReference type="PROSITE" id="PS50106"/>
    </source>
</evidence>
<organism evidence="8 9">
    <name type="scientific">Christensenella minuta</name>
    <dbReference type="NCBI Taxonomy" id="626937"/>
    <lineage>
        <taxon>Bacteria</taxon>
        <taxon>Bacillati</taxon>
        <taxon>Bacillota</taxon>
        <taxon>Clostridia</taxon>
        <taxon>Christensenellales</taxon>
        <taxon>Christensenellaceae</taxon>
        <taxon>Christensenella</taxon>
    </lineage>
</organism>
<feature type="transmembrane region" description="Helical" evidence="6">
    <location>
        <begin position="7"/>
        <end position="28"/>
    </location>
</feature>
<dbReference type="Gene3D" id="3.30.750.44">
    <property type="match status" value="1"/>
</dbReference>
<dbReference type="GO" id="GO:0006508">
    <property type="term" value="P:proteolysis"/>
    <property type="evidence" value="ECO:0007669"/>
    <property type="project" value="UniProtKB-KW"/>
</dbReference>
<dbReference type="PANTHER" id="PTHR32060">
    <property type="entry name" value="TAIL-SPECIFIC PROTEASE"/>
    <property type="match status" value="1"/>
</dbReference>
<dbReference type="InterPro" id="IPR001478">
    <property type="entry name" value="PDZ"/>
</dbReference>
<dbReference type="GO" id="GO:0008236">
    <property type="term" value="F:serine-type peptidase activity"/>
    <property type="evidence" value="ECO:0007669"/>
    <property type="project" value="UniProtKB-KW"/>
</dbReference>
<dbReference type="KEGG" id="cmiu:B1H56_00700"/>
<accession>A0A136Q1B0</accession>
<keyword evidence="6" id="KW-1133">Transmembrane helix</keyword>
<proteinExistence type="inferred from homology"/>
<dbReference type="PROSITE" id="PS50106">
    <property type="entry name" value="PDZ"/>
    <property type="match status" value="1"/>
</dbReference>
<keyword evidence="6" id="KW-0812">Transmembrane</keyword>
<reference evidence="8 9" key="1">
    <citation type="submission" date="2016-02" db="EMBL/GenBank/DDBJ databases">
        <authorList>
            <person name="Wen L."/>
            <person name="He K."/>
            <person name="Yang H."/>
        </authorList>
    </citation>
    <scope>NUCLEOTIDE SEQUENCE [LARGE SCALE GENOMIC DNA]</scope>
    <source>
        <strain evidence="8 9">DSM 22607</strain>
    </source>
</reference>
<comment type="caution">
    <text evidence="8">The sequence shown here is derived from an EMBL/GenBank/DDBJ whole genome shotgun (WGS) entry which is preliminary data.</text>
</comment>
<dbReference type="SUPFAM" id="SSF52096">
    <property type="entry name" value="ClpP/crotonase"/>
    <property type="match status" value="1"/>
</dbReference>
<evidence type="ECO:0000256" key="4">
    <source>
        <dbReference type="ARBA" id="ARBA00022825"/>
    </source>
</evidence>
<evidence type="ECO:0000256" key="2">
    <source>
        <dbReference type="ARBA" id="ARBA00022670"/>
    </source>
</evidence>
<dbReference type="Pfam" id="PF22694">
    <property type="entry name" value="CtpB_N-like"/>
    <property type="match status" value="1"/>
</dbReference>
<dbReference type="GO" id="GO:0030288">
    <property type="term" value="C:outer membrane-bounded periplasmic space"/>
    <property type="evidence" value="ECO:0007669"/>
    <property type="project" value="TreeGrafter"/>
</dbReference>
<dbReference type="InterPro" id="IPR029045">
    <property type="entry name" value="ClpP/crotonase-like_dom_sf"/>
</dbReference>
<keyword evidence="4 5" id="KW-0720">Serine protease</keyword>
<dbReference type="Pfam" id="PF17820">
    <property type="entry name" value="PDZ_6"/>
    <property type="match status" value="1"/>
</dbReference>
<dbReference type="Pfam" id="PF03572">
    <property type="entry name" value="Peptidase_S41"/>
    <property type="match status" value="1"/>
</dbReference>
<dbReference type="STRING" id="626937.HMPREF3293_02548"/>
<evidence type="ECO:0000313" key="8">
    <source>
        <dbReference type="EMBL" id="KXK64469.1"/>
    </source>
</evidence>
<dbReference type="PATRIC" id="fig|626937.4.peg.2506"/>
<dbReference type="InterPro" id="IPR041489">
    <property type="entry name" value="PDZ_6"/>
</dbReference>
<dbReference type="GO" id="GO:0007165">
    <property type="term" value="P:signal transduction"/>
    <property type="evidence" value="ECO:0007669"/>
    <property type="project" value="TreeGrafter"/>
</dbReference>
<protein>
    <submittedName>
        <fullName evidence="8">Peptidase, S41 family</fullName>
    </submittedName>
</protein>
<evidence type="ECO:0000256" key="3">
    <source>
        <dbReference type="ARBA" id="ARBA00022801"/>
    </source>
</evidence>
<dbReference type="AlphaFoldDB" id="A0A136Q1B0"/>
<evidence type="ECO:0000256" key="6">
    <source>
        <dbReference type="SAM" id="Phobius"/>
    </source>
</evidence>
<sequence length="400" mass="43162">MDKKKLFILCVVIAVTASFVTGLFVYFYQTSKIKGNDILLGKGSYQDIQKYMEISDLEKIINDTYYRDVEQSDLVTGTLKGMVESLNDPYSVYYTEEEYREFNQQSDTDLVGIGVTAGPYQRTGHLKLERVYAGSPAETAGLAENDVILTIDGADVGGLDYESSLNMLRGPSGSSVKLTVQTGADAPRELEVARANVDAQRVTYTMLTDDVAQIAISEFNGNCVEEFKNAIQFLKDEDAKGVLVDVRGNMDGSVPDAVSMLDEILPEGLAAYTVDKENKRDELTVDADYFDLPLVVLVDGNSASAAEVFAGAVQGRGRGQVIGTQTYGKGVVQSIVDMPYSGGGVKLTSALYYTPDEKAVNGGITPDIAVSNPEGRLTFETDAQLQQALTTLGELIAQGG</sequence>
<gene>
    <name evidence="8" type="ORF">HMPREF3293_02548</name>
</gene>
<comment type="similarity">
    <text evidence="1 5">Belongs to the peptidase S41A family.</text>
</comment>
<dbReference type="EMBL" id="LSZW01000064">
    <property type="protein sequence ID" value="KXK64469.1"/>
    <property type="molecule type" value="Genomic_DNA"/>
</dbReference>
<evidence type="ECO:0000256" key="1">
    <source>
        <dbReference type="ARBA" id="ARBA00009179"/>
    </source>
</evidence>
<keyword evidence="6" id="KW-0472">Membrane</keyword>
<evidence type="ECO:0000313" key="9">
    <source>
        <dbReference type="Proteomes" id="UP000070366"/>
    </source>
</evidence>
<dbReference type="CDD" id="cd06782">
    <property type="entry name" value="cpPDZ_CPP-like"/>
    <property type="match status" value="1"/>
</dbReference>
<dbReference type="PANTHER" id="PTHR32060:SF30">
    <property type="entry name" value="CARBOXY-TERMINAL PROCESSING PROTEASE CTPA"/>
    <property type="match status" value="1"/>
</dbReference>
<dbReference type="Proteomes" id="UP000070366">
    <property type="component" value="Unassembled WGS sequence"/>
</dbReference>
<dbReference type="InterPro" id="IPR005151">
    <property type="entry name" value="Tail-specific_protease"/>
</dbReference>
<name>A0A136Q1B0_9FIRM</name>
<dbReference type="InterPro" id="IPR036034">
    <property type="entry name" value="PDZ_sf"/>
</dbReference>
<dbReference type="NCBIfam" id="TIGR00225">
    <property type="entry name" value="prc"/>
    <property type="match status" value="1"/>
</dbReference>
<evidence type="ECO:0000256" key="5">
    <source>
        <dbReference type="RuleBase" id="RU004404"/>
    </source>
</evidence>
<keyword evidence="3 5" id="KW-0378">Hydrolase</keyword>
<keyword evidence="2 5" id="KW-0645">Protease</keyword>
<dbReference type="Gene3D" id="2.30.42.10">
    <property type="match status" value="1"/>
</dbReference>
<dbReference type="CDD" id="cd07560">
    <property type="entry name" value="Peptidase_S41_CPP"/>
    <property type="match status" value="1"/>
</dbReference>
<dbReference type="GO" id="GO:0004175">
    <property type="term" value="F:endopeptidase activity"/>
    <property type="evidence" value="ECO:0007669"/>
    <property type="project" value="TreeGrafter"/>
</dbReference>
<dbReference type="InterPro" id="IPR055210">
    <property type="entry name" value="CtpA/B_N"/>
</dbReference>
<feature type="domain" description="PDZ" evidence="7">
    <location>
        <begin position="99"/>
        <end position="169"/>
    </location>
</feature>
<dbReference type="RefSeq" id="WP_066522146.1">
    <property type="nucleotide sequence ID" value="NZ_CABMOF010000007.1"/>
</dbReference>
<dbReference type="Gene3D" id="3.90.226.10">
    <property type="entry name" value="2-enoyl-CoA Hydratase, Chain A, domain 1"/>
    <property type="match status" value="1"/>
</dbReference>
<dbReference type="SMART" id="SM00245">
    <property type="entry name" value="TSPc"/>
    <property type="match status" value="1"/>
</dbReference>
<dbReference type="SMART" id="SM00228">
    <property type="entry name" value="PDZ"/>
    <property type="match status" value="1"/>
</dbReference>
<dbReference type="SUPFAM" id="SSF50156">
    <property type="entry name" value="PDZ domain-like"/>
    <property type="match status" value="1"/>
</dbReference>
<keyword evidence="9" id="KW-1185">Reference proteome</keyword>